<evidence type="ECO:0000259" key="2">
    <source>
        <dbReference type="PROSITE" id="PS51762"/>
    </source>
</evidence>
<dbReference type="InterPro" id="IPR050546">
    <property type="entry name" value="Glycosyl_Hydrlase_16"/>
</dbReference>
<dbReference type="InterPro" id="IPR013320">
    <property type="entry name" value="ConA-like_dom_sf"/>
</dbReference>
<protein>
    <submittedName>
        <fullName evidence="3">Glycoside hydrolase family 16 protein</fullName>
    </submittedName>
</protein>
<dbReference type="EMBL" id="JACOIJ010000005">
    <property type="protein sequence ID" value="MBD1428771.1"/>
    <property type="molecule type" value="Genomic_DNA"/>
</dbReference>
<reference evidence="3 4" key="1">
    <citation type="submission" date="2020-08" db="EMBL/GenBank/DDBJ databases">
        <title>Sphingobacterium sp. DN04309 isolated from aquaculture water.</title>
        <authorList>
            <person name="Zhang M."/>
        </authorList>
    </citation>
    <scope>NUCLEOTIDE SEQUENCE [LARGE SCALE GENOMIC DNA]</scope>
    <source>
        <strain evidence="3 4">DN04309</strain>
    </source>
</reference>
<sequence>MKKLLRIPPLLMITMLAMKSCGNKKLISQSDLEVKDSSSFTLIWSDEFDKDGSFDLNKWSYAQRGRVAWNKFITHDEAYVHQKNGNLVLRMDNNQIPGDTIAYHSGGVQSSTKFNLKYGKVEVKAKFTQGKGSWPAIWMMPEPQFAKGTWPNCGEIDIMEHVNNEPVIHQTLHNAAHTAKSGVSTATKSSNYNINDYNVYSLIWTPAEIQFYLNNELKYTYSKQPEWGNKEWPYDVPFYIILNQAGGAGWPGKLAEADLPFQMEVDYVRVYDLPLKDKLKFGIVTK</sequence>
<keyword evidence="3" id="KW-0378">Hydrolase</keyword>
<dbReference type="Pfam" id="PF00722">
    <property type="entry name" value="Glyco_hydro_16"/>
    <property type="match status" value="1"/>
</dbReference>
<dbReference type="Proteomes" id="UP000651271">
    <property type="component" value="Unassembled WGS sequence"/>
</dbReference>
<evidence type="ECO:0000313" key="3">
    <source>
        <dbReference type="EMBL" id="MBD1428771.1"/>
    </source>
</evidence>
<keyword evidence="4" id="KW-1185">Reference proteome</keyword>
<dbReference type="PROSITE" id="PS51762">
    <property type="entry name" value="GH16_2"/>
    <property type="match status" value="1"/>
</dbReference>
<evidence type="ECO:0000313" key="4">
    <source>
        <dbReference type="Proteomes" id="UP000651271"/>
    </source>
</evidence>
<dbReference type="PANTHER" id="PTHR10963:SF55">
    <property type="entry name" value="GLYCOSIDE HYDROLASE FAMILY 16 PROTEIN"/>
    <property type="match status" value="1"/>
</dbReference>
<dbReference type="RefSeq" id="WP_190301540.1">
    <property type="nucleotide sequence ID" value="NZ_JACOIJ010000005.1"/>
</dbReference>
<dbReference type="Gene3D" id="2.60.120.200">
    <property type="match status" value="1"/>
</dbReference>
<evidence type="ECO:0000256" key="1">
    <source>
        <dbReference type="ARBA" id="ARBA00006865"/>
    </source>
</evidence>
<name>A0ABR7YBU7_9SPHI</name>
<organism evidence="3 4">
    <name type="scientific">Sphingobacterium litopenaei</name>
    <dbReference type="NCBI Taxonomy" id="2763500"/>
    <lineage>
        <taxon>Bacteria</taxon>
        <taxon>Pseudomonadati</taxon>
        <taxon>Bacteroidota</taxon>
        <taxon>Sphingobacteriia</taxon>
        <taxon>Sphingobacteriales</taxon>
        <taxon>Sphingobacteriaceae</taxon>
        <taxon>Sphingobacterium</taxon>
    </lineage>
</organism>
<dbReference type="CDD" id="cd08023">
    <property type="entry name" value="GH16_laminarinase_like"/>
    <property type="match status" value="1"/>
</dbReference>
<gene>
    <name evidence="3" type="ORF">H8B04_04160</name>
</gene>
<proteinExistence type="inferred from homology"/>
<accession>A0ABR7YBU7</accession>
<dbReference type="GO" id="GO:0016787">
    <property type="term" value="F:hydrolase activity"/>
    <property type="evidence" value="ECO:0007669"/>
    <property type="project" value="UniProtKB-KW"/>
</dbReference>
<feature type="domain" description="GH16" evidence="2">
    <location>
        <begin position="42"/>
        <end position="276"/>
    </location>
</feature>
<dbReference type="InterPro" id="IPR000757">
    <property type="entry name" value="Beta-glucanase-like"/>
</dbReference>
<dbReference type="SUPFAM" id="SSF49899">
    <property type="entry name" value="Concanavalin A-like lectins/glucanases"/>
    <property type="match status" value="1"/>
</dbReference>
<comment type="similarity">
    <text evidence="1">Belongs to the glycosyl hydrolase 16 family.</text>
</comment>
<comment type="caution">
    <text evidence="3">The sequence shown here is derived from an EMBL/GenBank/DDBJ whole genome shotgun (WGS) entry which is preliminary data.</text>
</comment>
<dbReference type="PANTHER" id="PTHR10963">
    <property type="entry name" value="GLYCOSYL HYDROLASE-RELATED"/>
    <property type="match status" value="1"/>
</dbReference>